<dbReference type="AlphaFoldDB" id="W4KGB4"/>
<keyword evidence="2" id="KW-1185">Reference proteome</keyword>
<reference evidence="1 2" key="1">
    <citation type="journal article" date="2012" name="New Phytol.">
        <title>Insight into trade-off between wood decay and parasitism from the genome of a fungal forest pathogen.</title>
        <authorList>
            <person name="Olson A."/>
            <person name="Aerts A."/>
            <person name="Asiegbu F."/>
            <person name="Belbahri L."/>
            <person name="Bouzid O."/>
            <person name="Broberg A."/>
            <person name="Canback B."/>
            <person name="Coutinho P.M."/>
            <person name="Cullen D."/>
            <person name="Dalman K."/>
            <person name="Deflorio G."/>
            <person name="van Diepen L.T."/>
            <person name="Dunand C."/>
            <person name="Duplessis S."/>
            <person name="Durling M."/>
            <person name="Gonthier P."/>
            <person name="Grimwood J."/>
            <person name="Fossdal C.G."/>
            <person name="Hansson D."/>
            <person name="Henrissat B."/>
            <person name="Hietala A."/>
            <person name="Himmelstrand K."/>
            <person name="Hoffmeister D."/>
            <person name="Hogberg N."/>
            <person name="James T.Y."/>
            <person name="Karlsson M."/>
            <person name="Kohler A."/>
            <person name="Kues U."/>
            <person name="Lee Y.H."/>
            <person name="Lin Y.C."/>
            <person name="Lind M."/>
            <person name="Lindquist E."/>
            <person name="Lombard V."/>
            <person name="Lucas S."/>
            <person name="Lunden K."/>
            <person name="Morin E."/>
            <person name="Murat C."/>
            <person name="Park J."/>
            <person name="Raffaello T."/>
            <person name="Rouze P."/>
            <person name="Salamov A."/>
            <person name="Schmutz J."/>
            <person name="Solheim H."/>
            <person name="Stahlberg J."/>
            <person name="Velez H."/>
            <person name="de Vries R.P."/>
            <person name="Wiebenga A."/>
            <person name="Woodward S."/>
            <person name="Yakovlev I."/>
            <person name="Garbelotto M."/>
            <person name="Martin F."/>
            <person name="Grigoriev I.V."/>
            <person name="Stenlid J."/>
        </authorList>
    </citation>
    <scope>NUCLEOTIDE SEQUENCE [LARGE SCALE GENOMIC DNA]</scope>
    <source>
        <strain evidence="1 2">TC 32-1</strain>
    </source>
</reference>
<dbReference type="KEGG" id="hir:HETIRDRAFT_121098"/>
<proteinExistence type="predicted"/>
<evidence type="ECO:0000313" key="2">
    <source>
        <dbReference type="Proteomes" id="UP000030671"/>
    </source>
</evidence>
<dbReference type="InParanoid" id="W4KGB4"/>
<dbReference type="EMBL" id="KI925456">
    <property type="protein sequence ID" value="ETW84898.1"/>
    <property type="molecule type" value="Genomic_DNA"/>
</dbReference>
<name>W4KGB4_HETIT</name>
<sequence length="260" mass="29246">MDDQEVRERALRGSISSLPQGPATVLFAWNESASHMRGCRSPSDLNAQEVGESDVDAHEVGERVLCESFQSLPQGPTSALSALTESTRYMRDSRGKMRDLNDQEVGERALPDAVLSLPQGSACVLSARNESASLLRGCAERWMWMTKRSESKGFTMKIDSFIEFVIERMKENIRESRTRRYWMSVSLVRNFDSNVKRRRPRRVSNQVADSARQEPELIPFKPRTYATLCHLSMIDNGLCMASNTDRGPSAKHTTGEKAVI</sequence>
<accession>W4KGB4</accession>
<dbReference type="GeneID" id="20666731"/>
<dbReference type="RefSeq" id="XP_009544521.1">
    <property type="nucleotide sequence ID" value="XM_009546226.1"/>
</dbReference>
<organism evidence="1 2">
    <name type="scientific">Heterobasidion irregulare (strain TC 32-1)</name>
    <dbReference type="NCBI Taxonomy" id="747525"/>
    <lineage>
        <taxon>Eukaryota</taxon>
        <taxon>Fungi</taxon>
        <taxon>Dikarya</taxon>
        <taxon>Basidiomycota</taxon>
        <taxon>Agaricomycotina</taxon>
        <taxon>Agaricomycetes</taxon>
        <taxon>Russulales</taxon>
        <taxon>Bondarzewiaceae</taxon>
        <taxon>Heterobasidion</taxon>
        <taxon>Heterobasidion annosum species complex</taxon>
    </lineage>
</organism>
<protein>
    <submittedName>
        <fullName evidence="1">Uncharacterized protein</fullName>
    </submittedName>
</protein>
<dbReference type="HOGENOM" id="CLU_1069818_0_0_1"/>
<evidence type="ECO:0000313" key="1">
    <source>
        <dbReference type="EMBL" id="ETW84898.1"/>
    </source>
</evidence>
<gene>
    <name evidence="1" type="ORF">HETIRDRAFT_121098</name>
</gene>
<dbReference type="Proteomes" id="UP000030671">
    <property type="component" value="Unassembled WGS sequence"/>
</dbReference>